<evidence type="ECO:0000256" key="7">
    <source>
        <dbReference type="ARBA" id="ARBA00034343"/>
    </source>
</evidence>
<reference evidence="12 13" key="1">
    <citation type="submission" date="2018-05" db="EMBL/GenBank/DDBJ databases">
        <title>Freshwater and sediment microbial communities from various areas in North America, analyzing microbe dynamics in response to fracking.</title>
        <authorList>
            <person name="Lamendella R."/>
        </authorList>
    </citation>
    <scope>NUCLEOTIDE SEQUENCE [LARGE SCALE GENOMIC DNA]</scope>
    <source>
        <strain evidence="12 13">67</strain>
    </source>
</reference>
<evidence type="ECO:0000256" key="1">
    <source>
        <dbReference type="ARBA" id="ARBA00022801"/>
    </source>
</evidence>
<protein>
    <recommendedName>
        <fullName evidence="7">Anti-CBASS protein Acb1</fullName>
    </recommendedName>
</protein>
<evidence type="ECO:0000256" key="5">
    <source>
        <dbReference type="ARBA" id="ARBA00034283"/>
    </source>
</evidence>
<name>A0A318FPJ0_KLEOX</name>
<evidence type="ECO:0000256" key="2">
    <source>
        <dbReference type="ARBA" id="ARBA00034233"/>
    </source>
</evidence>
<comment type="catalytic activity">
    <reaction evidence="2">
        <text>3',3',3'-cAAG + H2O = G[3'-5']pA[3'-5']pAp[3'] + H(+)</text>
        <dbReference type="Rhea" id="RHEA:72863"/>
        <dbReference type="ChEBI" id="CHEBI:15377"/>
        <dbReference type="ChEBI" id="CHEBI:15378"/>
        <dbReference type="ChEBI" id="CHEBI:143810"/>
        <dbReference type="ChEBI" id="CHEBI:192532"/>
    </reaction>
    <physiologicalReaction direction="left-to-right" evidence="2">
        <dbReference type="Rhea" id="RHEA:72864"/>
    </physiologicalReaction>
</comment>
<dbReference type="InterPro" id="IPR024459">
    <property type="entry name" value="Acb1-like_N"/>
</dbReference>
<dbReference type="Proteomes" id="UP000247485">
    <property type="component" value="Unassembled WGS sequence"/>
</dbReference>
<comment type="similarity">
    <text evidence="6">Belongs to the anti-CBASS protein Acb1 family.</text>
</comment>
<feature type="region of interest" description="Disordered" evidence="9">
    <location>
        <begin position="1"/>
        <end position="23"/>
    </location>
</feature>
<dbReference type="GO" id="GO:0016787">
    <property type="term" value="F:hydrolase activity"/>
    <property type="evidence" value="ECO:0007669"/>
    <property type="project" value="UniProtKB-KW"/>
</dbReference>
<feature type="domain" description="Anti-CBASS protein Acb1-like N-terminal" evidence="10">
    <location>
        <begin position="89"/>
        <end position="451"/>
    </location>
</feature>
<comment type="caution">
    <text evidence="12">The sequence shown here is derived from an EMBL/GenBank/DDBJ whole genome shotgun (WGS) entry which is preliminary data.</text>
</comment>
<dbReference type="Pfam" id="PF23474">
    <property type="entry name" value="Acb1"/>
    <property type="match status" value="1"/>
</dbReference>
<evidence type="ECO:0000259" key="10">
    <source>
        <dbReference type="Pfam" id="PF06381"/>
    </source>
</evidence>
<feature type="compositionally biased region" description="Basic and acidic residues" evidence="9">
    <location>
        <begin position="1"/>
        <end position="20"/>
    </location>
</feature>
<dbReference type="InterPro" id="IPR056175">
    <property type="entry name" value="Acb1-like_C"/>
</dbReference>
<gene>
    <name evidence="12" type="ORF">DET57_114152</name>
</gene>
<evidence type="ECO:0000256" key="9">
    <source>
        <dbReference type="SAM" id="MobiDB-lite"/>
    </source>
</evidence>
<feature type="domain" description="Anti-CBASS protein Acb1-like C-terminal" evidence="11">
    <location>
        <begin position="510"/>
        <end position="637"/>
    </location>
</feature>
<evidence type="ECO:0000313" key="12">
    <source>
        <dbReference type="EMBL" id="PXW42160.1"/>
    </source>
</evidence>
<dbReference type="Pfam" id="PF06381">
    <property type="entry name" value="Phage_portal_3"/>
    <property type="match status" value="1"/>
</dbReference>
<evidence type="ECO:0000313" key="13">
    <source>
        <dbReference type="Proteomes" id="UP000247485"/>
    </source>
</evidence>
<evidence type="ECO:0000256" key="3">
    <source>
        <dbReference type="ARBA" id="ARBA00034240"/>
    </source>
</evidence>
<sequence>MWWFKKKEVAAPEPAKEPEAPKVGIRPEAVAEVRASPKREFQRYEPPKGVIPEAIKSAILAMDSTPYDDLNAAYGGYGYGDFDSFPGYPYLATLAQKPEYRKMVGTIAEEMTRKWIKLKTVGDEDKADRVKQLEEAMKRFKVRERFKEAAEHDGYFGGGQIYIDVRSPRGISAWMDDNELQSKLFMSDKKITKGSLQGFRVIEPIWTYPGIYNSDNPLSPDFYKPTQWFVMGRTVHASRMIDFVSRQVPDLLKASYNFRGLSLSQIAEPYVNNWLRTRDSVSDMIHSFSVPVIGTNMSTILQGGGADSLLARLDVFNRCRDNRGAFAKDNNPTQPETVEFVNAPLNGLDALQAQSQEHMSAVSSIPLVKLLGITPNGLNATSDGEIRVFYDYIHALQQSVFKDNLKRVMDIIQLSEFGDIDDGITFDFEPLYEMSAKERAEIRKVDAETDAVYVGASVLSGNEVREKIAGDPDSPYHSLDLNDDLEIEDDYDEEEDPTVTANDSNQMNGYASVKPDAETASAIYSHLESLGINNLIAPSDMHVTLMYSRNKPITVDADPVRVYEAQISGDFEIMGKEPWRALVMHLESPDLQKRFAELKASGAEHSYPEYRAHLSIKYNPENGDLQKLKDTPLPIKVIRLDGEEFKPI</sequence>
<evidence type="ECO:0000259" key="11">
    <source>
        <dbReference type="Pfam" id="PF23474"/>
    </source>
</evidence>
<accession>A0A318FPJ0</accession>
<comment type="catalytic activity">
    <reaction evidence="3">
        <text>3',3',3'-c-tri-AMP + H2O = A[3'-5']pA[3'-5']pAp[3'] + H(+)</text>
        <dbReference type="Rhea" id="RHEA:72859"/>
        <dbReference type="ChEBI" id="CHEBI:15377"/>
        <dbReference type="ChEBI" id="CHEBI:15378"/>
        <dbReference type="ChEBI" id="CHEBI:192523"/>
        <dbReference type="ChEBI" id="CHEBI:192530"/>
    </reaction>
    <physiologicalReaction direction="left-to-right" evidence="3">
        <dbReference type="Rhea" id="RHEA:72860"/>
    </physiologicalReaction>
</comment>
<comment type="catalytic activity">
    <reaction evidence="5">
        <text>3',3'-cGAMP + H2O = G[3'-5']pAp[3'] + H(+)</text>
        <dbReference type="Rhea" id="RHEA:72831"/>
        <dbReference type="ChEBI" id="CHEBI:15377"/>
        <dbReference type="ChEBI" id="CHEBI:15378"/>
        <dbReference type="ChEBI" id="CHEBI:71501"/>
        <dbReference type="ChEBI" id="CHEBI:192497"/>
    </reaction>
    <physiologicalReaction direction="left-to-right" evidence="5">
        <dbReference type="Rhea" id="RHEA:72832"/>
    </physiologicalReaction>
</comment>
<evidence type="ECO:0000256" key="4">
    <source>
        <dbReference type="ARBA" id="ARBA00034244"/>
    </source>
</evidence>
<evidence type="ECO:0000256" key="8">
    <source>
        <dbReference type="ARBA" id="ARBA00048123"/>
    </source>
</evidence>
<keyword evidence="1" id="KW-0378">Hydrolase</keyword>
<dbReference type="EMBL" id="QJJG01000014">
    <property type="protein sequence ID" value="PXW42160.1"/>
    <property type="molecule type" value="Genomic_DNA"/>
</dbReference>
<proteinExistence type="inferred from homology"/>
<dbReference type="AlphaFoldDB" id="A0A318FPJ0"/>
<organism evidence="12 13">
    <name type="scientific">Klebsiella oxytoca</name>
    <dbReference type="NCBI Taxonomy" id="571"/>
    <lineage>
        <taxon>Bacteria</taxon>
        <taxon>Pseudomonadati</taxon>
        <taxon>Pseudomonadota</taxon>
        <taxon>Gammaproteobacteria</taxon>
        <taxon>Enterobacterales</taxon>
        <taxon>Enterobacteriaceae</taxon>
        <taxon>Klebsiella/Raoultella group</taxon>
        <taxon>Klebsiella</taxon>
    </lineage>
</organism>
<comment type="catalytic activity">
    <reaction evidence="4">
        <text>3',3',3'-cAAG + H2O = A[3'-5']pG[3'-5']pAp[3'] + H(+)</text>
        <dbReference type="Rhea" id="RHEA:72867"/>
        <dbReference type="ChEBI" id="CHEBI:15377"/>
        <dbReference type="ChEBI" id="CHEBI:15378"/>
        <dbReference type="ChEBI" id="CHEBI:143810"/>
        <dbReference type="ChEBI" id="CHEBI:192533"/>
    </reaction>
    <physiologicalReaction direction="left-to-right" evidence="4">
        <dbReference type="Rhea" id="RHEA:72868"/>
    </physiologicalReaction>
</comment>
<comment type="catalytic activity">
    <reaction evidence="8">
        <text>3',3'-cUAMP + H2O = U[3'-5']pAp[3'] + H(+)</text>
        <dbReference type="Rhea" id="RHEA:72835"/>
        <dbReference type="ChEBI" id="CHEBI:15377"/>
        <dbReference type="ChEBI" id="CHEBI:15378"/>
        <dbReference type="ChEBI" id="CHEBI:143809"/>
        <dbReference type="ChEBI" id="CHEBI:192498"/>
    </reaction>
    <physiologicalReaction direction="left-to-right" evidence="8">
        <dbReference type="Rhea" id="RHEA:72836"/>
    </physiologicalReaction>
</comment>
<evidence type="ECO:0000256" key="6">
    <source>
        <dbReference type="ARBA" id="ARBA00034316"/>
    </source>
</evidence>